<gene>
    <name evidence="4" type="ORF">ERX27_08455</name>
</gene>
<organism evidence="4 5">
    <name type="scientific">Macrococcus brunensis</name>
    <dbReference type="NCBI Taxonomy" id="198483"/>
    <lineage>
        <taxon>Bacteria</taxon>
        <taxon>Bacillati</taxon>
        <taxon>Bacillota</taxon>
        <taxon>Bacilli</taxon>
        <taxon>Bacillales</taxon>
        <taxon>Staphylococcaceae</taxon>
        <taxon>Macrococcus</taxon>
    </lineage>
</organism>
<evidence type="ECO:0000256" key="1">
    <source>
        <dbReference type="SAM" id="SignalP"/>
    </source>
</evidence>
<dbReference type="OrthoDB" id="9783944at2"/>
<proteinExistence type="predicted"/>
<feature type="domain" description="CAP-associated" evidence="3">
    <location>
        <begin position="58"/>
        <end position="191"/>
    </location>
</feature>
<evidence type="ECO:0000259" key="3">
    <source>
        <dbReference type="Pfam" id="PF14504"/>
    </source>
</evidence>
<dbReference type="Gene3D" id="3.40.33.10">
    <property type="entry name" value="CAP"/>
    <property type="match status" value="1"/>
</dbReference>
<evidence type="ECO:0000259" key="2">
    <source>
        <dbReference type="Pfam" id="PF00188"/>
    </source>
</evidence>
<evidence type="ECO:0000313" key="4">
    <source>
        <dbReference type="EMBL" id="TDL95306.1"/>
    </source>
</evidence>
<dbReference type="InterPro" id="IPR035940">
    <property type="entry name" value="CAP_sf"/>
</dbReference>
<protein>
    <submittedName>
        <fullName evidence="4">CAP domain-containing protein</fullName>
    </submittedName>
</protein>
<feature type="domain" description="SCP" evidence="2">
    <location>
        <begin position="209"/>
        <end position="320"/>
    </location>
</feature>
<accession>A0A4R6BBW0</accession>
<keyword evidence="5" id="KW-1185">Reference proteome</keyword>
<dbReference type="Pfam" id="PF00188">
    <property type="entry name" value="CAP"/>
    <property type="match status" value="1"/>
</dbReference>
<feature type="chain" id="PRO_5038369805" evidence="1">
    <location>
        <begin position="29"/>
        <end position="328"/>
    </location>
</feature>
<dbReference type="AlphaFoldDB" id="A0A4R6BBW0"/>
<dbReference type="CDD" id="cd05379">
    <property type="entry name" value="CAP_bacterial"/>
    <property type="match status" value="1"/>
</dbReference>
<dbReference type="PANTHER" id="PTHR31157">
    <property type="entry name" value="SCP DOMAIN-CONTAINING PROTEIN"/>
    <property type="match status" value="1"/>
</dbReference>
<dbReference type="RefSeq" id="WP_133432404.1">
    <property type="nucleotide sequence ID" value="NZ_SCWA01000015.1"/>
</dbReference>
<dbReference type="PANTHER" id="PTHR31157:SF1">
    <property type="entry name" value="SCP DOMAIN-CONTAINING PROTEIN"/>
    <property type="match status" value="1"/>
</dbReference>
<dbReference type="InterPro" id="IPR029410">
    <property type="entry name" value="CAP_assoc"/>
</dbReference>
<feature type="signal peptide" evidence="1">
    <location>
        <begin position="1"/>
        <end position="28"/>
    </location>
</feature>
<keyword evidence="1" id="KW-0732">Signal</keyword>
<evidence type="ECO:0000313" key="5">
    <source>
        <dbReference type="Proteomes" id="UP000295310"/>
    </source>
</evidence>
<dbReference type="EMBL" id="SCWA01000015">
    <property type="protein sequence ID" value="TDL95306.1"/>
    <property type="molecule type" value="Genomic_DNA"/>
</dbReference>
<name>A0A4R6BBW0_9STAP</name>
<dbReference type="InterPro" id="IPR014044">
    <property type="entry name" value="CAP_dom"/>
</dbReference>
<dbReference type="SUPFAM" id="SSF55797">
    <property type="entry name" value="PR-1-like"/>
    <property type="match status" value="1"/>
</dbReference>
<sequence>MKKLLLFCILAAVLFLVPVNFSTLPDHATLSVKESLRHLTAQERPEKTKAVSVGRIKMNMSKSQVNHILGKEKRVLRNPYWSWTLYHQQYQHFVMVGFMNNRVAALYSNDPQYIDSQGVLTAKSLEQVKKLKGTPLSVEAGSNYRFRLSDKHVLRYRAEGIRSTYYFDQFNRRVDALIIMSDSYFNQKQQFYGHPSVQLARSYEQLDFELINASRVKRGLSALQFNDKISHTARQHSIDMAENHFFSHVNQQGQTPFDRMKQEGLHFSTAGENIAYGQVSSIEAHHGLMNSKGHRQNILNRHYLEVGTGVAFNEKNAPYYTENFITEN</sequence>
<reference evidence="4 5" key="1">
    <citation type="submission" date="2019-01" db="EMBL/GenBank/DDBJ databases">
        <title>Draft genome sequences of the type strains of six Macrococcus species.</title>
        <authorList>
            <person name="Mazhar S."/>
            <person name="Altermann E."/>
            <person name="Hill C."/>
            <person name="Mcauliffe O."/>
        </authorList>
    </citation>
    <scope>NUCLEOTIDE SEQUENCE [LARGE SCALE GENOMIC DNA]</scope>
    <source>
        <strain evidence="4 5">CCM4811</strain>
    </source>
</reference>
<comment type="caution">
    <text evidence="4">The sequence shown here is derived from an EMBL/GenBank/DDBJ whole genome shotgun (WGS) entry which is preliminary data.</text>
</comment>
<dbReference type="Pfam" id="PF14504">
    <property type="entry name" value="CAP_assoc_N"/>
    <property type="match status" value="1"/>
</dbReference>
<dbReference type="Proteomes" id="UP000295310">
    <property type="component" value="Unassembled WGS sequence"/>
</dbReference>